<accession>A0A2T2WL94</accession>
<dbReference type="GO" id="GO:0016747">
    <property type="term" value="F:acyltransferase activity, transferring groups other than amino-acyl groups"/>
    <property type="evidence" value="ECO:0007669"/>
    <property type="project" value="InterPro"/>
</dbReference>
<dbReference type="InterPro" id="IPR016181">
    <property type="entry name" value="Acyl_CoA_acyltransferase"/>
</dbReference>
<dbReference type="Gene3D" id="3.40.630.30">
    <property type="match status" value="1"/>
</dbReference>
<dbReference type="SUPFAM" id="SSF55729">
    <property type="entry name" value="Acyl-CoA N-acyltransferases (Nat)"/>
    <property type="match status" value="1"/>
</dbReference>
<name>A0A2T2WL94_9FIRM</name>
<proteinExistence type="predicted"/>
<dbReference type="Pfam" id="PF13527">
    <property type="entry name" value="Acetyltransf_9"/>
    <property type="match status" value="1"/>
</dbReference>
<dbReference type="Proteomes" id="UP000242699">
    <property type="component" value="Unassembled WGS sequence"/>
</dbReference>
<evidence type="ECO:0000313" key="2">
    <source>
        <dbReference type="EMBL" id="PSR23000.1"/>
    </source>
</evidence>
<protein>
    <recommendedName>
        <fullName evidence="1">N-acetyltransferase domain-containing protein</fullName>
    </recommendedName>
</protein>
<sequence>MQFDTAYSGNPLVREKLYPLFEDVFGIPAAMLKDFHRRGFWDPSYCPYTFFDGDTAIANAWCFELPLMIKGHSITAAGIQSVMTRPEYRHRGLMTGLIVRMLEDIDGNYLLSLLFTEIPSFNEKFGFRIVSETRFRVRLPDLAYETPISLKRLEHLPAG</sequence>
<gene>
    <name evidence="2" type="ORF">C7B43_20395</name>
</gene>
<organism evidence="2 3">
    <name type="scientific">Sulfobacillus benefaciens</name>
    <dbReference type="NCBI Taxonomy" id="453960"/>
    <lineage>
        <taxon>Bacteria</taxon>
        <taxon>Bacillati</taxon>
        <taxon>Bacillota</taxon>
        <taxon>Clostridia</taxon>
        <taxon>Eubacteriales</taxon>
        <taxon>Clostridiales Family XVII. Incertae Sedis</taxon>
        <taxon>Sulfobacillus</taxon>
    </lineage>
</organism>
<comment type="caution">
    <text evidence="2">The sequence shown here is derived from an EMBL/GenBank/DDBJ whole genome shotgun (WGS) entry which is preliminary data.</text>
</comment>
<evidence type="ECO:0000313" key="3">
    <source>
        <dbReference type="Proteomes" id="UP000242699"/>
    </source>
</evidence>
<evidence type="ECO:0000259" key="1">
    <source>
        <dbReference type="PROSITE" id="PS51186"/>
    </source>
</evidence>
<dbReference type="PROSITE" id="PS51186">
    <property type="entry name" value="GNAT"/>
    <property type="match status" value="1"/>
</dbReference>
<feature type="domain" description="N-acetyltransferase" evidence="1">
    <location>
        <begin position="4"/>
        <end position="151"/>
    </location>
</feature>
<reference evidence="2 3" key="1">
    <citation type="journal article" date="2014" name="BMC Genomics">
        <title>Comparison of environmental and isolate Sulfobacillus genomes reveals diverse carbon, sulfur, nitrogen, and hydrogen metabolisms.</title>
        <authorList>
            <person name="Justice N.B."/>
            <person name="Norman A."/>
            <person name="Brown C.T."/>
            <person name="Singh A."/>
            <person name="Thomas B.C."/>
            <person name="Banfield J.F."/>
        </authorList>
    </citation>
    <scope>NUCLEOTIDE SEQUENCE [LARGE SCALE GENOMIC DNA]</scope>
    <source>
        <strain evidence="2">AMDSBA1</strain>
    </source>
</reference>
<dbReference type="EMBL" id="PXYT01000100">
    <property type="protein sequence ID" value="PSR23000.1"/>
    <property type="molecule type" value="Genomic_DNA"/>
</dbReference>
<dbReference type="InterPro" id="IPR000182">
    <property type="entry name" value="GNAT_dom"/>
</dbReference>
<dbReference type="AlphaFoldDB" id="A0A2T2WL94"/>